<dbReference type="Gene3D" id="3.40.50.1000">
    <property type="entry name" value="HAD superfamily/HAD-like"/>
    <property type="match status" value="1"/>
</dbReference>
<dbReference type="Pfam" id="PF00702">
    <property type="entry name" value="Hydrolase"/>
    <property type="match status" value="1"/>
</dbReference>
<dbReference type="InterPro" id="IPR023198">
    <property type="entry name" value="PGP-like_dom2"/>
</dbReference>
<proteinExistence type="predicted"/>
<dbReference type="Gene3D" id="1.10.150.240">
    <property type="entry name" value="Putative phosphatase, domain 2"/>
    <property type="match status" value="1"/>
</dbReference>
<organism evidence="1 2">
    <name type="scientific">Pandoraea vervacti</name>
    <dbReference type="NCBI Taxonomy" id="656178"/>
    <lineage>
        <taxon>Bacteria</taxon>
        <taxon>Pseudomonadati</taxon>
        <taxon>Pseudomonadota</taxon>
        <taxon>Betaproteobacteria</taxon>
        <taxon>Burkholderiales</taxon>
        <taxon>Burkholderiaceae</taxon>
        <taxon>Pandoraea</taxon>
    </lineage>
</organism>
<reference evidence="2" key="1">
    <citation type="submission" date="2015-02" db="EMBL/GenBank/DDBJ databases">
        <title>Complete Genome Sequencing of Pandoraea vervacti NS15 sp. nov.</title>
        <authorList>
            <person name="Chan K.-G."/>
        </authorList>
    </citation>
    <scope>NUCLEOTIDE SEQUENCE [LARGE SCALE GENOMIC DNA]</scope>
    <source>
        <strain evidence="2">NS15</strain>
    </source>
</reference>
<sequence>MDTVVFDLGNVLIEWDPRNLYRKCFGGDEAAMERFLAEVCHTEWNEQQDRGRPWKAAIDEAIARHPDHEANIRAYFERWTEMIPGDISGTVDILAQLRERHFRLLALTNWSAETFPIAQARFPFLGWFEGIVVSGRERMIKPDPAIFRCLIARYHLRPESTAFIDDSLRNVDAARREGLAAIHFRSPAELRKQLKALGIALPDAA</sequence>
<dbReference type="GO" id="GO:0016787">
    <property type="term" value="F:hydrolase activity"/>
    <property type="evidence" value="ECO:0007669"/>
    <property type="project" value="UniProtKB-KW"/>
</dbReference>
<dbReference type="InterPro" id="IPR006439">
    <property type="entry name" value="HAD-SF_hydro_IA"/>
</dbReference>
<dbReference type="InterPro" id="IPR023214">
    <property type="entry name" value="HAD_sf"/>
</dbReference>
<gene>
    <name evidence="1" type="ORF">UC34_08430</name>
</gene>
<evidence type="ECO:0000313" key="2">
    <source>
        <dbReference type="Proteomes" id="UP000035085"/>
    </source>
</evidence>
<dbReference type="Proteomes" id="UP000035085">
    <property type="component" value="Chromosome"/>
</dbReference>
<name>A0ABM5T3P4_9BURK</name>
<dbReference type="NCBIfam" id="TIGR01509">
    <property type="entry name" value="HAD-SF-IA-v3"/>
    <property type="match status" value="1"/>
</dbReference>
<dbReference type="PANTHER" id="PTHR43611">
    <property type="entry name" value="ALPHA-D-GLUCOSE 1-PHOSPHATE PHOSPHATASE"/>
    <property type="match status" value="1"/>
</dbReference>
<dbReference type="PRINTS" id="PR00413">
    <property type="entry name" value="HADHALOGNASE"/>
</dbReference>
<keyword evidence="1" id="KW-0378">Hydrolase</keyword>
<dbReference type="SFLD" id="SFLDG01129">
    <property type="entry name" value="C1.5:_HAD__Beta-PGM__Phosphata"/>
    <property type="match status" value="1"/>
</dbReference>
<protein>
    <submittedName>
        <fullName evidence="1">HAD family hydrolase</fullName>
    </submittedName>
</protein>
<accession>A0ABM5T3P4</accession>
<keyword evidence="2" id="KW-1185">Reference proteome</keyword>
<dbReference type="InterPro" id="IPR036412">
    <property type="entry name" value="HAD-like_sf"/>
</dbReference>
<dbReference type="CDD" id="cd02603">
    <property type="entry name" value="HAD_sEH-N_like"/>
    <property type="match status" value="1"/>
</dbReference>
<evidence type="ECO:0000313" key="1">
    <source>
        <dbReference type="EMBL" id="AJP59561.1"/>
    </source>
</evidence>
<dbReference type="PANTHER" id="PTHR43611:SF3">
    <property type="entry name" value="FLAVIN MONONUCLEOTIDE HYDROLASE 1, CHLOROPLATIC"/>
    <property type="match status" value="1"/>
</dbReference>
<dbReference type="SFLD" id="SFLDS00003">
    <property type="entry name" value="Haloacid_Dehalogenase"/>
    <property type="match status" value="1"/>
</dbReference>
<dbReference type="SUPFAM" id="SSF56784">
    <property type="entry name" value="HAD-like"/>
    <property type="match status" value="1"/>
</dbReference>
<dbReference type="EMBL" id="CP010897">
    <property type="protein sequence ID" value="AJP59561.1"/>
    <property type="molecule type" value="Genomic_DNA"/>
</dbReference>